<dbReference type="InterPro" id="IPR004332">
    <property type="entry name" value="Transposase_MuDR"/>
</dbReference>
<accession>A0ABD1ARG5</accession>
<dbReference type="AlphaFoldDB" id="A0ABD1ARG5"/>
<comment type="caution">
    <text evidence="3">The sequence shown here is derived from an EMBL/GenBank/DDBJ whole genome shotgun (WGS) entry which is preliminary data.</text>
</comment>
<protein>
    <recommendedName>
        <fullName evidence="2">Transposase MuDR plant domain-containing protein</fullName>
    </recommendedName>
</protein>
<feature type="domain" description="Transposase MuDR plant" evidence="2">
    <location>
        <begin position="177"/>
        <end position="232"/>
    </location>
</feature>
<feature type="compositionally biased region" description="Acidic residues" evidence="1">
    <location>
        <begin position="113"/>
        <end position="139"/>
    </location>
</feature>
<reference evidence="3 4" key="1">
    <citation type="submission" date="2024-04" db="EMBL/GenBank/DDBJ databases">
        <title>Genome assembly C_amara_ONT_v2.</title>
        <authorList>
            <person name="Yant L."/>
            <person name="Moore C."/>
            <person name="Slenker M."/>
        </authorList>
    </citation>
    <scope>NUCLEOTIDE SEQUENCE [LARGE SCALE GENOMIC DNA]</scope>
    <source>
        <tissue evidence="3">Leaf</tissue>
    </source>
</reference>
<sequence>MSFDLFFQAGGYWGRDGEYLGGQVDACGSHIAEDFKFGKVLMLLQDILGYEDNMNKISWFPSGSSKREDIEDDEKLFSAVHYGVASGGLTLYVVRSDDPYIDMRMLGGRRLSDEDDDDTDAADDDDPGNIGDDAEEGSEASDKDENVYVEMEHFYSNSDSEDEGRTELDDTKYKAFAVGQEYKTIDSFKKAITKYAVKKRKNIKYKKTDSTRALAICAENKCQWRIFASINSSSTRVFVRSLHDEHNCTWHGKVSLLTNARIAEMYIEEFRENPDISAGQLQAKLLKRNVNVSWTICERTRLRCLQTFDRE</sequence>
<evidence type="ECO:0000313" key="3">
    <source>
        <dbReference type="EMBL" id="KAL1202345.1"/>
    </source>
</evidence>
<gene>
    <name evidence="3" type="ORF">V5N11_031862</name>
</gene>
<feature type="region of interest" description="Disordered" evidence="1">
    <location>
        <begin position="111"/>
        <end position="145"/>
    </location>
</feature>
<dbReference type="PANTHER" id="PTHR31973:SF187">
    <property type="entry name" value="MUTATOR TRANSPOSASE MUDRA PROTEIN"/>
    <property type="match status" value="1"/>
</dbReference>
<name>A0ABD1ARG5_CARAN</name>
<proteinExistence type="predicted"/>
<dbReference type="PANTHER" id="PTHR31973">
    <property type="entry name" value="POLYPROTEIN, PUTATIVE-RELATED"/>
    <property type="match status" value="1"/>
</dbReference>
<dbReference type="Proteomes" id="UP001558713">
    <property type="component" value="Unassembled WGS sequence"/>
</dbReference>
<evidence type="ECO:0000313" key="4">
    <source>
        <dbReference type="Proteomes" id="UP001558713"/>
    </source>
</evidence>
<dbReference type="Pfam" id="PF03108">
    <property type="entry name" value="DBD_Tnp_Mut"/>
    <property type="match status" value="1"/>
</dbReference>
<dbReference type="EMBL" id="JBANAX010000578">
    <property type="protein sequence ID" value="KAL1202345.1"/>
    <property type="molecule type" value="Genomic_DNA"/>
</dbReference>
<organism evidence="3 4">
    <name type="scientific">Cardamine amara subsp. amara</name>
    <dbReference type="NCBI Taxonomy" id="228776"/>
    <lineage>
        <taxon>Eukaryota</taxon>
        <taxon>Viridiplantae</taxon>
        <taxon>Streptophyta</taxon>
        <taxon>Embryophyta</taxon>
        <taxon>Tracheophyta</taxon>
        <taxon>Spermatophyta</taxon>
        <taxon>Magnoliopsida</taxon>
        <taxon>eudicotyledons</taxon>
        <taxon>Gunneridae</taxon>
        <taxon>Pentapetalae</taxon>
        <taxon>rosids</taxon>
        <taxon>malvids</taxon>
        <taxon>Brassicales</taxon>
        <taxon>Brassicaceae</taxon>
        <taxon>Cardamineae</taxon>
        <taxon>Cardamine</taxon>
    </lineage>
</organism>
<keyword evidence="4" id="KW-1185">Reference proteome</keyword>
<evidence type="ECO:0000256" key="1">
    <source>
        <dbReference type="SAM" id="MobiDB-lite"/>
    </source>
</evidence>
<evidence type="ECO:0000259" key="2">
    <source>
        <dbReference type="Pfam" id="PF03108"/>
    </source>
</evidence>